<protein>
    <submittedName>
        <fullName evidence="2">Uncharacterized protein</fullName>
    </submittedName>
</protein>
<keyword evidence="3" id="KW-1185">Reference proteome</keyword>
<feature type="compositionally biased region" description="Polar residues" evidence="1">
    <location>
        <begin position="358"/>
        <end position="372"/>
    </location>
</feature>
<gene>
    <name evidence="2" type="ORF">EWM64_g1516</name>
</gene>
<feature type="region of interest" description="Disordered" evidence="1">
    <location>
        <begin position="309"/>
        <end position="496"/>
    </location>
</feature>
<organism evidence="2 3">
    <name type="scientific">Hericium alpestre</name>
    <dbReference type="NCBI Taxonomy" id="135208"/>
    <lineage>
        <taxon>Eukaryota</taxon>
        <taxon>Fungi</taxon>
        <taxon>Dikarya</taxon>
        <taxon>Basidiomycota</taxon>
        <taxon>Agaricomycotina</taxon>
        <taxon>Agaricomycetes</taxon>
        <taxon>Russulales</taxon>
        <taxon>Hericiaceae</taxon>
        <taxon>Hericium</taxon>
    </lineage>
</organism>
<proteinExistence type="predicted"/>
<reference evidence="2 3" key="1">
    <citation type="submission" date="2019-02" db="EMBL/GenBank/DDBJ databases">
        <title>Genome sequencing of the rare red list fungi Hericium alpestre (H. flagellum).</title>
        <authorList>
            <person name="Buettner E."/>
            <person name="Kellner H."/>
        </authorList>
    </citation>
    <scope>NUCLEOTIDE SEQUENCE [LARGE SCALE GENOMIC DNA]</scope>
    <source>
        <strain evidence="2 3">DSM 108284</strain>
    </source>
</reference>
<feature type="compositionally biased region" description="Acidic residues" evidence="1">
    <location>
        <begin position="335"/>
        <end position="352"/>
    </location>
</feature>
<dbReference type="EMBL" id="SFCI01000104">
    <property type="protein sequence ID" value="TFY82492.1"/>
    <property type="molecule type" value="Genomic_DNA"/>
</dbReference>
<comment type="caution">
    <text evidence="2">The sequence shown here is derived from an EMBL/GenBank/DDBJ whole genome shotgun (WGS) entry which is preliminary data.</text>
</comment>
<feature type="compositionally biased region" description="Basic and acidic residues" evidence="1">
    <location>
        <begin position="475"/>
        <end position="496"/>
    </location>
</feature>
<name>A0A4Z0A655_9AGAM</name>
<accession>A0A4Z0A655</accession>
<dbReference type="OrthoDB" id="3245315at2759"/>
<feature type="compositionally biased region" description="Polar residues" evidence="1">
    <location>
        <begin position="456"/>
        <end position="470"/>
    </location>
</feature>
<feature type="compositionally biased region" description="Low complexity" evidence="1">
    <location>
        <begin position="423"/>
        <end position="444"/>
    </location>
</feature>
<sequence length="496" mass="54432">MGYIQAYDPAIENAFHSKQGSALQFFLESPWLLGIPRPFDREANGLIAYMGDVALSNFPPKGNNTRNDGYKPEFTLPPSPLKVWNKTPAQVFSNEMWNELQTKMIWSNDRIHIAPHHLFNEAGVQSQMCGRLLPTYNNTMSVFRGDQYLSLNSGGAAHSLSERYIPDLAMVEYVGDTNRVPSDFKFSIKWRAVWANFDPNDADTQQNVKEWRAVIAQVHAYMTAYRVRVGFVMSDIEMQVIFREGAFWDKDTGEMNQDHFSVEVSPSIPVKEWMNGIPGSLEEMNDWKYWTPALMIYWLANQTDYPPFLDDEGGNGGNGGGNLGPPGFLPPVIEAADEDGADDDDRADDEPADRDSETQPLRSSARSQTRGAGTSGGRQGTTRPARDTSQGELGRTRSKTRAAAAASSGGLGEGASPDAPEAQSGGRTTRSQSRAGSQSRAPSQTRAAAASGDALGQSNPAGPRNQTAAASRSRPKLDLNKDLNKDPKPDPKPKRR</sequence>
<dbReference type="AlphaFoldDB" id="A0A4Z0A655"/>
<dbReference type="Proteomes" id="UP000298061">
    <property type="component" value="Unassembled WGS sequence"/>
</dbReference>
<evidence type="ECO:0000313" key="3">
    <source>
        <dbReference type="Proteomes" id="UP000298061"/>
    </source>
</evidence>
<evidence type="ECO:0000313" key="2">
    <source>
        <dbReference type="EMBL" id="TFY82492.1"/>
    </source>
</evidence>
<evidence type="ECO:0000256" key="1">
    <source>
        <dbReference type="SAM" id="MobiDB-lite"/>
    </source>
</evidence>
<feature type="compositionally biased region" description="Gly residues" evidence="1">
    <location>
        <begin position="314"/>
        <end position="324"/>
    </location>
</feature>
<dbReference type="STRING" id="135208.A0A4Z0A655"/>